<reference evidence="2" key="4">
    <citation type="submission" date="2024-03" db="EMBL/GenBank/DDBJ databases">
        <title>Improved genome assembly of Candida auris strain B8441 and annotation of B11205.</title>
        <authorList>
            <person name="Cauldron N.C."/>
            <person name="Shea T."/>
            <person name="Cuomo C.A."/>
        </authorList>
    </citation>
    <scope>NUCLEOTIDE SEQUENCE</scope>
    <source>
        <strain evidence="2">B8441</strain>
    </source>
</reference>
<dbReference type="VEuPathDB" id="FungiDB:CJJ09_005323"/>
<reference evidence="3" key="2">
    <citation type="submission" date="2017-11" db="EMBL/GenBank/DDBJ databases">
        <title>Candida auris genome assembly and annotation.</title>
        <authorList>
            <person name="Munoz J.F."/>
            <person name="Gade L.G."/>
            <person name="Chow N.A."/>
            <person name="Litvintseva A.P."/>
            <person name="Loparev V.N."/>
            <person name="Cuomo C.A."/>
        </authorList>
    </citation>
    <scope>NUCLEOTIDE SEQUENCE</scope>
    <source>
        <strain evidence="3">B8441</strain>
    </source>
</reference>
<evidence type="ECO:0000313" key="2">
    <source>
        <dbReference type="EMBL" id="KAK8438512.1"/>
    </source>
</evidence>
<feature type="compositionally biased region" description="Basic and acidic residues" evidence="1">
    <location>
        <begin position="36"/>
        <end position="47"/>
    </location>
</feature>
<dbReference type="VEuPathDB" id="FungiDB:QG37_06543"/>
<evidence type="ECO:0000256" key="1">
    <source>
        <dbReference type="SAM" id="MobiDB-lite"/>
    </source>
</evidence>
<accession>A0A2H0ZIY7</accession>
<sequence>MKRLQIREESKIIADSNQGDTTRDRENTSNDTCHTNNEENSRKMLKERPRRVQKSRKRGISRSQKSCPSGSDKATTTSLKPGTPSDARSKALFEKYINPYSEETRETLNEPLQKEYARLQKQLEKQWYDGVYKRYPYPLSEEEYGALSDEMKEKYRKFLEDFNREKVREGEDPESSQIFREREYFWHREIMTPEELERHYSRE</sequence>
<dbReference type="VEuPathDB" id="FungiDB:B9J08_004105"/>
<gene>
    <name evidence="3" type="ORF">B9J08_004105</name>
    <name evidence="2" type="ORF">B9J08_04859</name>
</gene>
<feature type="region of interest" description="Disordered" evidence="1">
    <location>
        <begin position="1"/>
        <end position="92"/>
    </location>
</feature>
<protein>
    <submittedName>
        <fullName evidence="3">Uncharacterized protein</fullName>
    </submittedName>
</protein>
<proteinExistence type="predicted"/>
<keyword evidence="4" id="KW-1185">Reference proteome</keyword>
<reference evidence="2 4" key="3">
    <citation type="journal article" date="2018" name="Nat. Commun.">
        <title>Genomic insights into multidrug-resistance, mating and virulence in Candida auris and related emerging species.</title>
        <authorList>
            <person name="Munoz J.F."/>
            <person name="Gade L."/>
            <person name="Chow N.A."/>
            <person name="Loparev V.N."/>
            <person name="Juieng P."/>
            <person name="Berkow E.L."/>
            <person name="Farrer R.A."/>
            <person name="Litvintseva A.P."/>
            <person name="Cuomo C.A."/>
        </authorList>
    </citation>
    <scope>GENOME REANNOTATION</scope>
    <source>
        <strain evidence="2 4">B8441</strain>
    </source>
</reference>
<feature type="compositionally biased region" description="Basic and acidic residues" evidence="1">
    <location>
        <begin position="1"/>
        <end position="12"/>
    </location>
</feature>
<feature type="compositionally biased region" description="Basic residues" evidence="1">
    <location>
        <begin position="48"/>
        <end position="60"/>
    </location>
</feature>
<feature type="compositionally biased region" description="Polar residues" evidence="1">
    <location>
        <begin position="61"/>
        <end position="80"/>
    </location>
</feature>
<dbReference type="EMBL" id="PEKT02000008">
    <property type="protein sequence ID" value="PIS50292.1"/>
    <property type="molecule type" value="Genomic_DNA"/>
</dbReference>
<reference evidence="3 4" key="1">
    <citation type="journal article" date="2017" name="Clin. Infect. Dis.">
        <title>Simultaneous emergence of multidrug-resistant Candida auris on 3 continents confirmed by whole-genome sequencing and epidemiological analyses.</title>
        <authorList>
            <person name="Lockhart S.R."/>
            <person name="Etienne K.A."/>
            <person name="Vallabhaneni S."/>
            <person name="Farooqi J."/>
            <person name="Chowdhary A."/>
            <person name="Govender N.P."/>
            <person name="Colombo A.L."/>
            <person name="Calvo B."/>
            <person name="Cuomo C.A."/>
            <person name="Desjardins C.A."/>
            <person name="Berkow E.L."/>
            <person name="Castanheira M."/>
            <person name="Magobo R.E."/>
            <person name="Jabeen K."/>
            <person name="Asghar R.J."/>
            <person name="Meis J.F."/>
            <person name="Jackson B."/>
            <person name="Chiller T."/>
            <person name="Litvintseva A.P."/>
        </authorList>
    </citation>
    <scope>NUCLEOTIDE SEQUENCE [LARGE SCALE GENOMIC DNA]</scope>
    <source>
        <strain evidence="3 4">B8441</strain>
    </source>
</reference>
<comment type="caution">
    <text evidence="3">The sequence shown here is derived from an EMBL/GenBank/DDBJ whole genome shotgun (WGS) entry which is preliminary data.</text>
</comment>
<dbReference type="AlphaFoldDB" id="A0A2H0ZIY7"/>
<dbReference type="VEuPathDB" id="FungiDB:CJJ07_003302"/>
<dbReference type="Proteomes" id="UP000230249">
    <property type="component" value="Unassembled WGS sequence"/>
</dbReference>
<evidence type="ECO:0000313" key="3">
    <source>
        <dbReference type="EMBL" id="PIS50292.1"/>
    </source>
</evidence>
<dbReference type="VEuPathDB" id="FungiDB:CJI97_004169"/>
<dbReference type="EMBL" id="PEKT03000006">
    <property type="protein sequence ID" value="KAK8438512.1"/>
    <property type="molecule type" value="Genomic_DNA"/>
</dbReference>
<name>A0A2H0ZIY7_CANAR</name>
<evidence type="ECO:0000313" key="4">
    <source>
        <dbReference type="Proteomes" id="UP000230249"/>
    </source>
</evidence>
<organism evidence="3">
    <name type="scientific">Candidozyma auris</name>
    <name type="common">Yeast</name>
    <name type="synonym">Candida auris</name>
    <dbReference type="NCBI Taxonomy" id="498019"/>
    <lineage>
        <taxon>Eukaryota</taxon>
        <taxon>Fungi</taxon>
        <taxon>Dikarya</taxon>
        <taxon>Ascomycota</taxon>
        <taxon>Saccharomycotina</taxon>
        <taxon>Pichiomycetes</taxon>
        <taxon>Metschnikowiaceae</taxon>
        <taxon>Candidozyma</taxon>
    </lineage>
</organism>